<dbReference type="Proteomes" id="UP001500383">
    <property type="component" value="Unassembled WGS sequence"/>
</dbReference>
<gene>
    <name evidence="2" type="ORF">GCM10009831_22080</name>
</gene>
<dbReference type="RefSeq" id="WP_182617653.1">
    <property type="nucleotide sequence ID" value="NZ_BAAAQG010000010.1"/>
</dbReference>
<evidence type="ECO:0000259" key="1">
    <source>
        <dbReference type="Pfam" id="PF11716"/>
    </source>
</evidence>
<evidence type="ECO:0000313" key="3">
    <source>
        <dbReference type="Proteomes" id="UP001500383"/>
    </source>
</evidence>
<keyword evidence="3" id="KW-1185">Reference proteome</keyword>
<accession>A0ABP4UYV9</accession>
<sequence length="191" mass="20377">MTENPLPHDHLAVLDAATELFGRALADGLDGDCGSCPGWSRRDCANHVLGGGLRYAAYFPRLPESEIGWTRTADHAGDDPVGALSRTSAGLRDRLASAPDADELVAHRLAEIPVRDLLALRVFELLVHAHDLRGESWESDEAETLAGWVLENGRDVVELMRTFGVLAPARSVGPDADARAGLLAVAGRDPG</sequence>
<evidence type="ECO:0000313" key="2">
    <source>
        <dbReference type="EMBL" id="GAA1711990.1"/>
    </source>
</evidence>
<protein>
    <recommendedName>
        <fullName evidence="1">Mycothiol-dependent maleylpyruvate isomerase metal-binding domain-containing protein</fullName>
    </recommendedName>
</protein>
<feature type="domain" description="Mycothiol-dependent maleylpyruvate isomerase metal-binding" evidence="1">
    <location>
        <begin position="15"/>
        <end position="133"/>
    </location>
</feature>
<dbReference type="Gene3D" id="1.20.120.450">
    <property type="entry name" value="dinb family like domain"/>
    <property type="match status" value="1"/>
</dbReference>
<organism evidence="2 3">
    <name type="scientific">Dietzia cercidiphylli</name>
    <dbReference type="NCBI Taxonomy" id="498199"/>
    <lineage>
        <taxon>Bacteria</taxon>
        <taxon>Bacillati</taxon>
        <taxon>Actinomycetota</taxon>
        <taxon>Actinomycetes</taxon>
        <taxon>Mycobacteriales</taxon>
        <taxon>Dietziaceae</taxon>
        <taxon>Dietzia</taxon>
    </lineage>
</organism>
<dbReference type="SUPFAM" id="SSF109854">
    <property type="entry name" value="DinB/YfiT-like putative metalloenzymes"/>
    <property type="match status" value="1"/>
</dbReference>
<comment type="caution">
    <text evidence="2">The sequence shown here is derived from an EMBL/GenBank/DDBJ whole genome shotgun (WGS) entry which is preliminary data.</text>
</comment>
<dbReference type="InterPro" id="IPR024344">
    <property type="entry name" value="MDMPI_metal-binding"/>
</dbReference>
<dbReference type="InterPro" id="IPR034660">
    <property type="entry name" value="DinB/YfiT-like"/>
</dbReference>
<reference evidence="3" key="1">
    <citation type="journal article" date="2019" name="Int. J. Syst. Evol. Microbiol.">
        <title>The Global Catalogue of Microorganisms (GCM) 10K type strain sequencing project: providing services to taxonomists for standard genome sequencing and annotation.</title>
        <authorList>
            <consortium name="The Broad Institute Genomics Platform"/>
            <consortium name="The Broad Institute Genome Sequencing Center for Infectious Disease"/>
            <person name="Wu L."/>
            <person name="Ma J."/>
        </authorList>
    </citation>
    <scope>NUCLEOTIDE SEQUENCE [LARGE SCALE GENOMIC DNA]</scope>
    <source>
        <strain evidence="3">JCM 16002</strain>
    </source>
</reference>
<name>A0ABP4UYV9_9ACTN</name>
<dbReference type="EMBL" id="BAAAQG010000010">
    <property type="protein sequence ID" value="GAA1711990.1"/>
    <property type="molecule type" value="Genomic_DNA"/>
</dbReference>
<proteinExistence type="predicted"/>
<dbReference type="Pfam" id="PF11716">
    <property type="entry name" value="MDMPI_N"/>
    <property type="match status" value="1"/>
</dbReference>